<proteinExistence type="predicted"/>
<reference evidence="1 2" key="1">
    <citation type="submission" date="2018-08" db="EMBL/GenBank/DDBJ databases">
        <title>A genome reference for cultivated species of the human gut microbiota.</title>
        <authorList>
            <person name="Zou Y."/>
            <person name="Xue W."/>
            <person name="Luo G."/>
        </authorList>
    </citation>
    <scope>NUCLEOTIDE SEQUENCE [LARGE SCALE GENOMIC DNA]</scope>
    <source>
        <strain evidence="1 2">AF34-33</strain>
    </source>
</reference>
<sequence length="122" mass="14000">MRLKIYNANDFNVKLKSTIHSTGKLGFTEATAKFMKLEVGAGVKFASDDEDESMLYLMYCKEFEDGAFKVAKSGNYFYVNAKGLFDLLGLDYKKNNIMFDMVEVKELGENVYKLNMRSMPRK</sequence>
<dbReference type="Proteomes" id="UP000286038">
    <property type="component" value="Unassembled WGS sequence"/>
</dbReference>
<dbReference type="AlphaFoldDB" id="A0A415QHD5"/>
<name>A0A415QHD5_9BACT</name>
<organism evidence="1 2">
    <name type="scientific">Butyricimonas virosa</name>
    <dbReference type="NCBI Taxonomy" id="544645"/>
    <lineage>
        <taxon>Bacteria</taxon>
        <taxon>Pseudomonadati</taxon>
        <taxon>Bacteroidota</taxon>
        <taxon>Bacteroidia</taxon>
        <taxon>Bacteroidales</taxon>
        <taxon>Odoribacteraceae</taxon>
        <taxon>Butyricimonas</taxon>
    </lineage>
</organism>
<gene>
    <name evidence="1" type="ORF">DWZ68_10320</name>
</gene>
<comment type="caution">
    <text evidence="1">The sequence shown here is derived from an EMBL/GenBank/DDBJ whole genome shotgun (WGS) entry which is preliminary data.</text>
</comment>
<evidence type="ECO:0000313" key="2">
    <source>
        <dbReference type="Proteomes" id="UP000286038"/>
    </source>
</evidence>
<evidence type="ECO:0000313" key="1">
    <source>
        <dbReference type="EMBL" id="RHM42662.1"/>
    </source>
</evidence>
<protein>
    <submittedName>
        <fullName evidence="1">Uncharacterized protein</fullName>
    </submittedName>
</protein>
<accession>A0A415QHD5</accession>
<dbReference type="RefSeq" id="WP_118450054.1">
    <property type="nucleotide sequence ID" value="NZ_CABJDM010000011.1"/>
</dbReference>
<dbReference type="EMBL" id="QRPV01000011">
    <property type="protein sequence ID" value="RHM42662.1"/>
    <property type="molecule type" value="Genomic_DNA"/>
</dbReference>